<dbReference type="PROSITE" id="PS01127">
    <property type="entry name" value="EF_TS_2"/>
    <property type="match status" value="1"/>
</dbReference>
<dbReference type="Gene3D" id="3.30.479.20">
    <property type="entry name" value="Elongation factor Ts, dimerisation domain"/>
    <property type="match status" value="1"/>
</dbReference>
<name>A0A7V4CI28_UNCW3</name>
<dbReference type="InterPro" id="IPR036402">
    <property type="entry name" value="EF-Ts_dimer_sf"/>
</dbReference>
<evidence type="ECO:0000256" key="4">
    <source>
        <dbReference type="ARBA" id="ARBA00022917"/>
    </source>
</evidence>
<dbReference type="Gene3D" id="1.10.286.20">
    <property type="match status" value="1"/>
</dbReference>
<dbReference type="PANTHER" id="PTHR11741:SF0">
    <property type="entry name" value="ELONGATION FACTOR TS, MITOCHONDRIAL"/>
    <property type="match status" value="1"/>
</dbReference>
<keyword evidence="4 5" id="KW-0648">Protein biosynthesis</keyword>
<dbReference type="PROSITE" id="PS01126">
    <property type="entry name" value="EF_TS_1"/>
    <property type="match status" value="1"/>
</dbReference>
<evidence type="ECO:0000256" key="7">
    <source>
        <dbReference type="RuleBase" id="RU000643"/>
    </source>
</evidence>
<comment type="similarity">
    <text evidence="1 5 6">Belongs to the EF-Ts family.</text>
</comment>
<gene>
    <name evidence="5 9" type="primary">tsf</name>
    <name evidence="9" type="ORF">ENU28_02900</name>
</gene>
<protein>
    <recommendedName>
        <fullName evidence="2 5">Elongation factor Ts</fullName>
        <shortName evidence="5">EF-Ts</shortName>
    </recommendedName>
</protein>
<dbReference type="Gene3D" id="1.10.8.10">
    <property type="entry name" value="DNA helicase RuvA subunit, C-terminal domain"/>
    <property type="match status" value="1"/>
</dbReference>
<sequence>MKDIPIEKIKELRQRTGSGILDCKQALIEAEGDIEKAIEILRKKGIAKAEKKMERPTAEGVVEAYIHPGERLGVLVEVNCETDFVARNPEFRRFVRDIAMQIAATDPLAISPEDLPPQIVERERKIYEEQLKDSGKPKEVIEKIIQGKLQKFYEEVCLLNQSFIKNPEKTVEVYLKEQIAKFGENIKIRRFARFKIGE</sequence>
<organism evidence="9">
    <name type="scientific">candidate division WOR-3 bacterium</name>
    <dbReference type="NCBI Taxonomy" id="2052148"/>
    <lineage>
        <taxon>Bacteria</taxon>
        <taxon>Bacteria division WOR-3</taxon>
    </lineage>
</organism>
<dbReference type="InterPro" id="IPR001816">
    <property type="entry name" value="Transl_elong_EFTs/EF1B"/>
</dbReference>
<dbReference type="Pfam" id="PF00889">
    <property type="entry name" value="EF_TS"/>
    <property type="match status" value="1"/>
</dbReference>
<keyword evidence="5" id="KW-0963">Cytoplasm</keyword>
<evidence type="ECO:0000259" key="8">
    <source>
        <dbReference type="Pfam" id="PF00889"/>
    </source>
</evidence>
<dbReference type="InterPro" id="IPR014039">
    <property type="entry name" value="Transl_elong_EFTs/EF1B_dimer"/>
</dbReference>
<dbReference type="NCBIfam" id="TIGR00116">
    <property type="entry name" value="tsf"/>
    <property type="match status" value="1"/>
</dbReference>
<comment type="subcellular location">
    <subcellularLocation>
        <location evidence="5 7">Cytoplasm</location>
    </subcellularLocation>
</comment>
<dbReference type="SUPFAM" id="SSF46934">
    <property type="entry name" value="UBA-like"/>
    <property type="match status" value="1"/>
</dbReference>
<dbReference type="EMBL" id="DTBX01000103">
    <property type="protein sequence ID" value="HGQ55397.1"/>
    <property type="molecule type" value="Genomic_DNA"/>
</dbReference>
<evidence type="ECO:0000256" key="5">
    <source>
        <dbReference type="HAMAP-Rule" id="MF_00050"/>
    </source>
</evidence>
<dbReference type="InterPro" id="IPR009060">
    <property type="entry name" value="UBA-like_sf"/>
</dbReference>
<comment type="caution">
    <text evidence="9">The sequence shown here is derived from an EMBL/GenBank/DDBJ whole genome shotgun (WGS) entry which is preliminary data.</text>
</comment>
<evidence type="ECO:0000256" key="6">
    <source>
        <dbReference type="RuleBase" id="RU000642"/>
    </source>
</evidence>
<comment type="function">
    <text evidence="5 6">Associates with the EF-Tu.GDP complex and induces the exchange of GDP to GTP. It remains bound to the aminoacyl-tRNA.EF-Tu.GTP complex up to the GTP hydrolysis stage on the ribosome.</text>
</comment>
<dbReference type="FunFam" id="1.10.286.20:FF:000001">
    <property type="entry name" value="Elongation factor Ts"/>
    <property type="match status" value="1"/>
</dbReference>
<feature type="domain" description="Translation elongation factor EFTs/EF1B dimerisation" evidence="8">
    <location>
        <begin position="52"/>
        <end position="198"/>
    </location>
</feature>
<evidence type="ECO:0000256" key="1">
    <source>
        <dbReference type="ARBA" id="ARBA00005532"/>
    </source>
</evidence>
<keyword evidence="3 5" id="KW-0251">Elongation factor</keyword>
<evidence type="ECO:0000256" key="3">
    <source>
        <dbReference type="ARBA" id="ARBA00022768"/>
    </source>
</evidence>
<accession>A0A7V4CI28</accession>
<dbReference type="HAMAP" id="MF_00050">
    <property type="entry name" value="EF_Ts"/>
    <property type="match status" value="1"/>
</dbReference>
<dbReference type="FunFam" id="1.10.8.10:FF:000001">
    <property type="entry name" value="Elongation factor Ts"/>
    <property type="match status" value="1"/>
</dbReference>
<dbReference type="SUPFAM" id="SSF54713">
    <property type="entry name" value="Elongation factor Ts (EF-Ts), dimerisation domain"/>
    <property type="match status" value="1"/>
</dbReference>
<dbReference type="CDD" id="cd14275">
    <property type="entry name" value="UBA_EF-Ts"/>
    <property type="match status" value="1"/>
</dbReference>
<reference evidence="9" key="1">
    <citation type="journal article" date="2020" name="mSystems">
        <title>Genome- and Community-Level Interaction Insights into Carbon Utilization and Element Cycling Functions of Hydrothermarchaeota in Hydrothermal Sediment.</title>
        <authorList>
            <person name="Zhou Z."/>
            <person name="Liu Y."/>
            <person name="Xu W."/>
            <person name="Pan J."/>
            <person name="Luo Z.H."/>
            <person name="Li M."/>
        </authorList>
    </citation>
    <scope>NUCLEOTIDE SEQUENCE [LARGE SCALE GENOMIC DNA]</scope>
    <source>
        <strain evidence="9">SpSt-655</strain>
    </source>
</reference>
<dbReference type="GO" id="GO:0005737">
    <property type="term" value="C:cytoplasm"/>
    <property type="evidence" value="ECO:0007669"/>
    <property type="project" value="UniProtKB-SubCell"/>
</dbReference>
<dbReference type="GO" id="GO:0003746">
    <property type="term" value="F:translation elongation factor activity"/>
    <property type="evidence" value="ECO:0007669"/>
    <property type="project" value="UniProtKB-UniRule"/>
</dbReference>
<evidence type="ECO:0000313" key="9">
    <source>
        <dbReference type="EMBL" id="HGQ55397.1"/>
    </source>
</evidence>
<proteinExistence type="inferred from homology"/>
<feature type="region of interest" description="Involved in Mg(2+) ion dislocation from EF-Tu" evidence="5">
    <location>
        <begin position="82"/>
        <end position="85"/>
    </location>
</feature>
<dbReference type="InterPro" id="IPR018101">
    <property type="entry name" value="Transl_elong_Ts_CS"/>
</dbReference>
<dbReference type="PANTHER" id="PTHR11741">
    <property type="entry name" value="ELONGATION FACTOR TS"/>
    <property type="match status" value="1"/>
</dbReference>
<evidence type="ECO:0000256" key="2">
    <source>
        <dbReference type="ARBA" id="ARBA00016956"/>
    </source>
</evidence>
<dbReference type="AlphaFoldDB" id="A0A7V4CI28"/>